<dbReference type="PANTHER" id="PTHR30349:SF64">
    <property type="entry name" value="PROPHAGE INTEGRASE INTD-RELATED"/>
    <property type="match status" value="1"/>
</dbReference>
<dbReference type="GO" id="GO:0003677">
    <property type="term" value="F:DNA binding"/>
    <property type="evidence" value="ECO:0007669"/>
    <property type="project" value="UniProtKB-KW"/>
</dbReference>
<keyword evidence="2" id="KW-0238">DNA-binding</keyword>
<evidence type="ECO:0000256" key="3">
    <source>
        <dbReference type="ARBA" id="ARBA00023172"/>
    </source>
</evidence>
<sequence length="409" mass="47817">MKIVINYFFRKSRKTNGGTSPVYVRFTFKNKRVELSTGIFVSQNCWDTRKQRIKEKVPGSRILNERLDKIRTEIQDIFNQLRSSNEEFDVNTIKQKLLKTQESKGILEIFDYYLDSILAKLNKGYSMETYKHYKSSRKRLSEFITKKLKRSDISVLSIDYKFLNAFDVFIKKNFNNSQNTAWNYHKHLRRVLNLAISMDYIDKNPYSKFKVGLNETHREILSNEELKRIEEKQIQIERLAVVRDIFVFACYTGLSFSDIAKLSAIHHQQKNDGREWIIIDRNKTNNRCRIPLLPKAKEILKKYEDYPKISGKAILLPVLTNQKMNSYLKELGDICNINKNITMHIARHTFATTVTLSNGVPIETVSKLLGHSSLKTTQIYAKVLDKKIAEDMELLESKLNQVQTSPPKD</sequence>
<dbReference type="AlphaFoldDB" id="A0A4R6GUM5"/>
<dbReference type="InterPro" id="IPR013762">
    <property type="entry name" value="Integrase-like_cat_sf"/>
</dbReference>
<dbReference type="PANTHER" id="PTHR30349">
    <property type="entry name" value="PHAGE INTEGRASE-RELATED"/>
    <property type="match status" value="1"/>
</dbReference>
<dbReference type="InterPro" id="IPR050090">
    <property type="entry name" value="Tyrosine_recombinase_XerCD"/>
</dbReference>
<gene>
    <name evidence="5" type="ORF">DET52_108172</name>
</gene>
<dbReference type="Gene3D" id="1.10.443.10">
    <property type="entry name" value="Intergrase catalytic core"/>
    <property type="match status" value="1"/>
</dbReference>
<dbReference type="Proteomes" id="UP000294848">
    <property type="component" value="Unassembled WGS sequence"/>
</dbReference>
<dbReference type="OrthoDB" id="1493636at2"/>
<dbReference type="InterPro" id="IPR025269">
    <property type="entry name" value="SAM-like_dom"/>
</dbReference>
<comment type="similarity">
    <text evidence="1">Belongs to the 'phage' integrase family.</text>
</comment>
<dbReference type="PROSITE" id="PS51898">
    <property type="entry name" value="TYR_RECOMBINASE"/>
    <property type="match status" value="1"/>
</dbReference>
<dbReference type="GO" id="GO:0015074">
    <property type="term" value="P:DNA integration"/>
    <property type="evidence" value="ECO:0007669"/>
    <property type="project" value="InterPro"/>
</dbReference>
<dbReference type="InterPro" id="IPR002104">
    <property type="entry name" value="Integrase_catalytic"/>
</dbReference>
<evidence type="ECO:0000256" key="1">
    <source>
        <dbReference type="ARBA" id="ARBA00008857"/>
    </source>
</evidence>
<dbReference type="Pfam" id="PF17293">
    <property type="entry name" value="Arm-DNA-bind_5"/>
    <property type="match status" value="1"/>
</dbReference>
<dbReference type="GO" id="GO:0006310">
    <property type="term" value="P:DNA recombination"/>
    <property type="evidence" value="ECO:0007669"/>
    <property type="project" value="UniProtKB-KW"/>
</dbReference>
<evidence type="ECO:0000259" key="4">
    <source>
        <dbReference type="PROSITE" id="PS51898"/>
    </source>
</evidence>
<feature type="domain" description="Tyr recombinase" evidence="4">
    <location>
        <begin position="216"/>
        <end position="393"/>
    </location>
</feature>
<proteinExistence type="inferred from homology"/>
<accession>A0A4R6GUM5</accession>
<evidence type="ECO:0000313" key="6">
    <source>
        <dbReference type="Proteomes" id="UP000294848"/>
    </source>
</evidence>
<evidence type="ECO:0000313" key="5">
    <source>
        <dbReference type="EMBL" id="TDN98384.1"/>
    </source>
</evidence>
<dbReference type="CDD" id="cd01185">
    <property type="entry name" value="INTN1_C_like"/>
    <property type="match status" value="1"/>
</dbReference>
<dbReference type="EMBL" id="SNWI01000008">
    <property type="protein sequence ID" value="TDN98384.1"/>
    <property type="molecule type" value="Genomic_DNA"/>
</dbReference>
<dbReference type="Pfam" id="PF13102">
    <property type="entry name" value="Phage_int_SAM_5"/>
    <property type="match status" value="1"/>
</dbReference>
<dbReference type="InterPro" id="IPR010998">
    <property type="entry name" value="Integrase_recombinase_N"/>
</dbReference>
<protein>
    <submittedName>
        <fullName evidence="5">Site-specific recombinase XerD</fullName>
    </submittedName>
</protein>
<reference evidence="5 6" key="1">
    <citation type="submission" date="2019-03" db="EMBL/GenBank/DDBJ databases">
        <title>Freshwater and sediment microbial communities from various areas in North America, analyzing microbe dynamics in response to fracking.</title>
        <authorList>
            <person name="Lamendella R."/>
        </authorList>
    </citation>
    <scope>NUCLEOTIDE SEQUENCE [LARGE SCALE GENOMIC DNA]</scope>
    <source>
        <strain evidence="5 6">114D</strain>
    </source>
</reference>
<comment type="caution">
    <text evidence="5">The sequence shown here is derived from an EMBL/GenBank/DDBJ whole genome shotgun (WGS) entry which is preliminary data.</text>
</comment>
<dbReference type="RefSeq" id="WP_133466172.1">
    <property type="nucleotide sequence ID" value="NZ_SNWI01000008.1"/>
</dbReference>
<dbReference type="InterPro" id="IPR011010">
    <property type="entry name" value="DNA_brk_join_enz"/>
</dbReference>
<name>A0A4R6GUM5_9BACT</name>
<dbReference type="Gene3D" id="1.10.150.130">
    <property type="match status" value="1"/>
</dbReference>
<organism evidence="5 6">
    <name type="scientific">Sunxiuqinia elliptica</name>
    <dbReference type="NCBI Taxonomy" id="655355"/>
    <lineage>
        <taxon>Bacteria</taxon>
        <taxon>Pseudomonadati</taxon>
        <taxon>Bacteroidota</taxon>
        <taxon>Bacteroidia</taxon>
        <taxon>Marinilabiliales</taxon>
        <taxon>Prolixibacteraceae</taxon>
        <taxon>Sunxiuqinia</taxon>
    </lineage>
</organism>
<evidence type="ECO:0000256" key="2">
    <source>
        <dbReference type="ARBA" id="ARBA00023125"/>
    </source>
</evidence>
<dbReference type="Pfam" id="PF00589">
    <property type="entry name" value="Phage_integrase"/>
    <property type="match status" value="1"/>
</dbReference>
<dbReference type="InterPro" id="IPR035386">
    <property type="entry name" value="Arm-DNA-bind_5"/>
</dbReference>
<dbReference type="SUPFAM" id="SSF56349">
    <property type="entry name" value="DNA breaking-rejoining enzymes"/>
    <property type="match status" value="1"/>
</dbReference>
<keyword evidence="3" id="KW-0233">DNA recombination</keyword>